<evidence type="ECO:0000256" key="8">
    <source>
        <dbReference type="ARBA" id="ARBA00022660"/>
    </source>
</evidence>
<dbReference type="InterPro" id="IPR050566">
    <property type="entry name" value="Deoxyribonucleoside_kinase"/>
</dbReference>
<evidence type="ECO:0000313" key="16">
    <source>
        <dbReference type="Proteomes" id="UP001152759"/>
    </source>
</evidence>
<name>A0A9N9ZY87_BEMTA</name>
<keyword evidence="7 13" id="KW-0285">Flavoprotein</keyword>
<dbReference type="PIRSF" id="PIRSF000543">
    <property type="entry name" value="NADH_UQ_42KD"/>
    <property type="match status" value="1"/>
</dbReference>
<evidence type="ECO:0000256" key="12">
    <source>
        <dbReference type="ARBA" id="ARBA00023128"/>
    </source>
</evidence>
<dbReference type="KEGG" id="btab:109031607"/>
<evidence type="ECO:0000313" key="15">
    <source>
        <dbReference type="EMBL" id="CAH0382088.1"/>
    </source>
</evidence>
<evidence type="ECO:0000256" key="6">
    <source>
        <dbReference type="ARBA" id="ARBA00022448"/>
    </source>
</evidence>
<dbReference type="InterPro" id="IPR031314">
    <property type="entry name" value="DNK_dom"/>
</dbReference>
<gene>
    <name evidence="15" type="ORF">BEMITA_LOCUS1674</name>
</gene>
<dbReference type="Proteomes" id="UP001152759">
    <property type="component" value="Chromosome 1"/>
</dbReference>
<dbReference type="SUPFAM" id="SSF52540">
    <property type="entry name" value="P-loop containing nucleoside triphosphate hydrolases"/>
    <property type="match status" value="1"/>
</dbReference>
<evidence type="ECO:0000256" key="2">
    <source>
        <dbReference type="ARBA" id="ARBA00003195"/>
    </source>
</evidence>
<protein>
    <recommendedName>
        <fullName evidence="5 13">NADH dehydrogenase [ubiquinone] 1 alpha subcomplex subunit 10, mitochondrial</fullName>
    </recommendedName>
</protein>
<keyword evidence="11 13" id="KW-0249">Electron transport</keyword>
<keyword evidence="16" id="KW-1185">Reference proteome</keyword>
<keyword evidence="8 13" id="KW-0679">Respiratory chain</keyword>
<dbReference type="PANTHER" id="PTHR10513">
    <property type="entry name" value="DEOXYNUCLEOSIDE KINASE"/>
    <property type="match status" value="1"/>
</dbReference>
<dbReference type="AlphaFoldDB" id="A0A9N9ZY87"/>
<reference evidence="15" key="1">
    <citation type="submission" date="2021-12" db="EMBL/GenBank/DDBJ databases">
        <authorList>
            <person name="King R."/>
        </authorList>
    </citation>
    <scope>NUCLEOTIDE SEQUENCE</scope>
</reference>
<keyword evidence="9 13" id="KW-0274">FAD</keyword>
<evidence type="ECO:0000256" key="1">
    <source>
        <dbReference type="ARBA" id="ARBA00001974"/>
    </source>
</evidence>
<evidence type="ECO:0000256" key="9">
    <source>
        <dbReference type="ARBA" id="ARBA00022827"/>
    </source>
</evidence>
<dbReference type="InterPro" id="IPR015828">
    <property type="entry name" value="NDUFA10"/>
</dbReference>
<dbReference type="Gene3D" id="3.40.50.300">
    <property type="entry name" value="P-loop containing nucleotide triphosphate hydrolases"/>
    <property type="match status" value="1"/>
</dbReference>
<evidence type="ECO:0000256" key="11">
    <source>
        <dbReference type="ARBA" id="ARBA00022982"/>
    </source>
</evidence>
<keyword evidence="6 13" id="KW-0813">Transport</keyword>
<evidence type="ECO:0000256" key="4">
    <source>
        <dbReference type="ARBA" id="ARBA00008606"/>
    </source>
</evidence>
<comment type="cofactor">
    <cofactor evidence="1 13">
        <name>FAD</name>
        <dbReference type="ChEBI" id="CHEBI:57692"/>
    </cofactor>
</comment>
<dbReference type="InterPro" id="IPR027417">
    <property type="entry name" value="P-loop_NTPase"/>
</dbReference>
<dbReference type="GO" id="GO:0006120">
    <property type="term" value="P:mitochondrial electron transport, NADH to ubiquinone"/>
    <property type="evidence" value="ECO:0007669"/>
    <property type="project" value="InterPro"/>
</dbReference>
<dbReference type="EMBL" id="OU963862">
    <property type="protein sequence ID" value="CAH0382088.1"/>
    <property type="molecule type" value="Genomic_DNA"/>
</dbReference>
<evidence type="ECO:0000259" key="14">
    <source>
        <dbReference type="Pfam" id="PF01712"/>
    </source>
</evidence>
<evidence type="ECO:0000256" key="3">
    <source>
        <dbReference type="ARBA" id="ARBA00004305"/>
    </source>
</evidence>
<comment type="similarity">
    <text evidence="4 13">Belongs to the complex I NDUFA10 subunit family.</text>
</comment>
<feature type="domain" description="Deoxynucleoside kinase" evidence="14">
    <location>
        <begin position="86"/>
        <end position="311"/>
    </location>
</feature>
<evidence type="ECO:0000256" key="5">
    <source>
        <dbReference type="ARBA" id="ARBA00017279"/>
    </source>
</evidence>
<proteinExistence type="inferred from homology"/>
<accession>A0A9N9ZY87</accession>
<comment type="subcellular location">
    <subcellularLocation>
        <location evidence="3 13">Mitochondrion matrix</location>
    </subcellularLocation>
</comment>
<dbReference type="Pfam" id="PF01712">
    <property type="entry name" value="dNK"/>
    <property type="match status" value="1"/>
</dbReference>
<sequence length="409" mass="48025">MAYAITLKGVNLSSAGKPVKSVFKVCTHSNLKPAFLVASANILGFHKRDPNYQRPKPYPYETKYYGFWQRCVDRTTWRFDDNTKLIIIEGPPAAGKTELAKKLAEDFDMKYVGDATMDDRYISKVTGHDFREFDPQLPPNVRSFDEKDFCKNPTHRNAAIFQVWKYQLRFARYIDALAHILSTGQGVVMERAPFTDIAFAQAMKQSGFMSKQAMYVYNELRRHTLNLLMRPHLFIYLDIPVKAVKDRIKQRDLPHERNSPALTDKFLTDYEMNCKSYIMLHMSNHSDFLMYDWTEGGDVDVVLEDIEKIDFDIHTGTDEKMTDWRLNKEVEWCDMRNMYADKKLWLLTHFNCQIFDAPELVGTGDEDKWMTKFWHHPKRGKYSFGYNADLGDKNILWKSRLAKYWDVTR</sequence>
<evidence type="ECO:0000256" key="13">
    <source>
        <dbReference type="PIRNR" id="PIRNR000543"/>
    </source>
</evidence>
<keyword evidence="10" id="KW-0809">Transit peptide</keyword>
<comment type="function">
    <text evidence="2 13">Accessory subunit of the mitochondrial membrane respiratory chain NADH dehydrogenase (Complex I), that is believed not to be involved in catalysis. Complex I functions in the transfer of electrons from NADH to the respiratory chain. The immediate electron acceptor for the enzyme is believed to be ubiquinone.</text>
</comment>
<dbReference type="GO" id="GO:0005759">
    <property type="term" value="C:mitochondrial matrix"/>
    <property type="evidence" value="ECO:0007669"/>
    <property type="project" value="UniProtKB-SubCell"/>
</dbReference>
<organism evidence="15 16">
    <name type="scientific">Bemisia tabaci</name>
    <name type="common">Sweetpotato whitefly</name>
    <name type="synonym">Aleurodes tabaci</name>
    <dbReference type="NCBI Taxonomy" id="7038"/>
    <lineage>
        <taxon>Eukaryota</taxon>
        <taxon>Metazoa</taxon>
        <taxon>Ecdysozoa</taxon>
        <taxon>Arthropoda</taxon>
        <taxon>Hexapoda</taxon>
        <taxon>Insecta</taxon>
        <taxon>Pterygota</taxon>
        <taxon>Neoptera</taxon>
        <taxon>Paraneoptera</taxon>
        <taxon>Hemiptera</taxon>
        <taxon>Sternorrhyncha</taxon>
        <taxon>Aleyrodoidea</taxon>
        <taxon>Aleyrodidae</taxon>
        <taxon>Aleyrodinae</taxon>
        <taxon>Bemisia</taxon>
    </lineage>
</organism>
<evidence type="ECO:0000256" key="7">
    <source>
        <dbReference type="ARBA" id="ARBA00022630"/>
    </source>
</evidence>
<keyword evidence="12 13" id="KW-0496">Mitochondrion</keyword>
<evidence type="ECO:0000256" key="10">
    <source>
        <dbReference type="ARBA" id="ARBA00022946"/>
    </source>
</evidence>
<dbReference type="PANTHER" id="PTHR10513:SF15">
    <property type="entry name" value="NADH DEHYDROGENASE [UBIQUINONE] 1 ALPHA SUBCOMPLEX SUBUNIT 10, MITOCHONDRIAL"/>
    <property type="match status" value="1"/>
</dbReference>